<reference evidence="1 2" key="1">
    <citation type="journal article" date="2017" name="G3 (Bethesda)">
        <title>The Physical Genome Mapping of Anopheles albimanus Corrected Scaffold Misassemblies and Identified Interarm Rearrangements in Genus Anopheles.</title>
        <authorList>
            <person name="Artemov G.N."/>
            <person name="Peery A.N."/>
            <person name="Jiang X."/>
            <person name="Tu Z."/>
            <person name="Stegniy V.N."/>
            <person name="Sharakhova M.V."/>
            <person name="Sharakhov I.V."/>
        </authorList>
    </citation>
    <scope>NUCLEOTIDE SEQUENCE [LARGE SCALE GENOMIC DNA]</scope>
    <source>
        <strain evidence="1 2">ALBI9_A</strain>
    </source>
</reference>
<keyword evidence="2" id="KW-1185">Reference proteome</keyword>
<dbReference type="Proteomes" id="UP000069272">
    <property type="component" value="Chromosome 3L"/>
</dbReference>
<dbReference type="AlphaFoldDB" id="A0A182FXW1"/>
<dbReference type="VEuPathDB" id="VectorBase:AALB014474"/>
<dbReference type="EnsemblMetazoa" id="AALB014474-RC">
    <property type="protein sequence ID" value="AALB014474-PC"/>
    <property type="gene ID" value="AALB014474"/>
</dbReference>
<evidence type="ECO:0000313" key="1">
    <source>
        <dbReference type="EnsemblMetazoa" id="AALB014474-PC"/>
    </source>
</evidence>
<evidence type="ECO:0000313" key="2">
    <source>
        <dbReference type="Proteomes" id="UP000069272"/>
    </source>
</evidence>
<proteinExistence type="predicted"/>
<sequence length="50" mass="5480">RVLVCLIAAHIITVATTLGGTFLRGTHVLCEKNQRPSTRAPQRLNHDDSV</sequence>
<name>A0A182FXW1_ANOAL</name>
<organism evidence="1 2">
    <name type="scientific">Anopheles albimanus</name>
    <name type="common">New world malaria mosquito</name>
    <dbReference type="NCBI Taxonomy" id="7167"/>
    <lineage>
        <taxon>Eukaryota</taxon>
        <taxon>Metazoa</taxon>
        <taxon>Ecdysozoa</taxon>
        <taxon>Arthropoda</taxon>
        <taxon>Hexapoda</taxon>
        <taxon>Insecta</taxon>
        <taxon>Pterygota</taxon>
        <taxon>Neoptera</taxon>
        <taxon>Endopterygota</taxon>
        <taxon>Diptera</taxon>
        <taxon>Nematocera</taxon>
        <taxon>Culicoidea</taxon>
        <taxon>Culicidae</taxon>
        <taxon>Anophelinae</taxon>
        <taxon>Anopheles</taxon>
    </lineage>
</organism>
<reference evidence="1" key="2">
    <citation type="submission" date="2022-08" db="UniProtKB">
        <authorList>
            <consortium name="EnsemblMetazoa"/>
        </authorList>
    </citation>
    <scope>IDENTIFICATION</scope>
    <source>
        <strain evidence="1">STECLA/ALBI9_A</strain>
    </source>
</reference>
<protein>
    <submittedName>
        <fullName evidence="1">Uncharacterized protein</fullName>
    </submittedName>
</protein>
<accession>A0A182FXW1</accession>